<dbReference type="EMBL" id="CP007490">
    <property type="protein sequence ID" value="AIC47342.1"/>
    <property type="molecule type" value="Genomic_DNA"/>
</dbReference>
<organism evidence="1 2">
    <name type="scientific">Rhodoluna lacicola</name>
    <dbReference type="NCBI Taxonomy" id="529884"/>
    <lineage>
        <taxon>Bacteria</taxon>
        <taxon>Bacillati</taxon>
        <taxon>Actinomycetota</taxon>
        <taxon>Actinomycetes</taxon>
        <taxon>Micrococcales</taxon>
        <taxon>Microbacteriaceae</taxon>
        <taxon>Luna cluster</taxon>
        <taxon>Luna-1 subcluster</taxon>
        <taxon>Rhodoluna</taxon>
    </lineage>
</organism>
<evidence type="ECO:0000313" key="1">
    <source>
        <dbReference type="EMBL" id="AIC47342.1"/>
    </source>
</evidence>
<dbReference type="NCBIfam" id="TIGR03543">
    <property type="entry name" value="divI1A_rptt_fam"/>
    <property type="match status" value="1"/>
</dbReference>
<keyword evidence="2" id="KW-1185">Reference proteome</keyword>
<dbReference type="PATRIC" id="fig|529884.3.peg.504"/>
<evidence type="ECO:0000313" key="2">
    <source>
        <dbReference type="Proteomes" id="UP000067708"/>
    </source>
</evidence>
<dbReference type="eggNOG" id="COG3599">
    <property type="taxonomic scope" value="Bacteria"/>
</dbReference>
<dbReference type="STRING" id="529884.Rhola_00005260"/>
<gene>
    <name evidence="1" type="ORF">Rhola_00005260</name>
</gene>
<reference evidence="1 2" key="1">
    <citation type="journal article" date="2014" name="Int. J. Syst. Evol. Microbiol.">
        <title>Rhodoluna lacicola gen. nov., sp. nov., a planktonic freshwater bacterium with stream-lined genome.</title>
        <authorList>
            <person name="Hahn M."/>
            <person name="Schmidt J."/>
            <person name="Taipale S.J."/>
            <person name="Doolittle W.F."/>
            <person name="Koll U."/>
        </authorList>
    </citation>
    <scope>NUCLEOTIDE SEQUENCE [LARGE SCALE GENOMIC DNA]</scope>
    <source>
        <strain evidence="1 2">MWH-Ta8</strain>
    </source>
</reference>
<dbReference type="Proteomes" id="UP000067708">
    <property type="component" value="Chromosome"/>
</dbReference>
<dbReference type="AlphaFoldDB" id="A0A060JFK2"/>
<dbReference type="NCBIfam" id="TIGR03544">
    <property type="entry name" value="DivI1A_domain"/>
    <property type="match status" value="2"/>
</dbReference>
<sequence>MSYSFPAAAPNQPGYDKNQVDSFINHARAQYSDPSLEVVTSNQLRNTEFDLVHGGYDITSVDTAMDRLEDAFSAREIQRQKQQRGDGAVQDRLERVKEIVVGRILRPKRKRFSNVGYLLRGYDRKQVDALCEQVSAHLASGTPLQLNTVRRAIFKAKRGGYVESQVDAFIDRVVEILQIEKNR</sequence>
<dbReference type="InterPro" id="IPR019932">
    <property type="entry name" value="CHP03543"/>
</dbReference>
<proteinExistence type="predicted"/>
<protein>
    <submittedName>
        <fullName evidence="1">DivIVA domain repeat protein</fullName>
    </submittedName>
</protein>
<dbReference type="HOGENOM" id="CLU_118540_0_0_11"/>
<dbReference type="RefSeq" id="WP_051636215.1">
    <property type="nucleotide sequence ID" value="NZ_CP007490.1"/>
</dbReference>
<name>A0A060JFK2_9MICO</name>
<accession>A0A060JFK2</accession>
<dbReference type="Gene3D" id="6.10.250.660">
    <property type="match status" value="1"/>
</dbReference>
<dbReference type="InterPro" id="IPR019933">
    <property type="entry name" value="DivIVA_domain"/>
</dbReference>
<dbReference type="OrthoDB" id="3480096at2"/>
<dbReference type="KEGG" id="rla:Rhola_00005260"/>